<protein>
    <recommendedName>
        <fullName evidence="2">SRR1-like domain-containing protein</fullName>
    </recommendedName>
</protein>
<dbReference type="InterPro" id="IPR040044">
    <property type="entry name" value="SRR1L"/>
</dbReference>
<dbReference type="AlphaFoldDB" id="A0AAE1RXQ6"/>
<comment type="similarity">
    <text evidence="1">Belongs to the SRR1 family.</text>
</comment>
<dbReference type="EMBL" id="JAVYJV010000011">
    <property type="protein sequence ID" value="KAK4359806.1"/>
    <property type="molecule type" value="Genomic_DNA"/>
</dbReference>
<keyword evidence="4" id="KW-1185">Reference proteome</keyword>
<dbReference type="GO" id="GO:0005634">
    <property type="term" value="C:nucleus"/>
    <property type="evidence" value="ECO:0007669"/>
    <property type="project" value="TreeGrafter"/>
</dbReference>
<feature type="domain" description="SRR1-like" evidence="2">
    <location>
        <begin position="159"/>
        <end position="326"/>
    </location>
</feature>
<reference evidence="3" key="1">
    <citation type="submission" date="2023-12" db="EMBL/GenBank/DDBJ databases">
        <title>Genome assembly of Anisodus tanguticus.</title>
        <authorList>
            <person name="Wang Y.-J."/>
        </authorList>
    </citation>
    <scope>NUCLEOTIDE SEQUENCE</scope>
    <source>
        <strain evidence="3">KB-2021</strain>
        <tissue evidence="3">Leaf</tissue>
    </source>
</reference>
<evidence type="ECO:0000259" key="2">
    <source>
        <dbReference type="Pfam" id="PF07985"/>
    </source>
</evidence>
<accession>A0AAE1RXQ6</accession>
<dbReference type="PANTHER" id="PTHR28626:SF3">
    <property type="entry name" value="SRR1-LIKE PROTEIN"/>
    <property type="match status" value="1"/>
</dbReference>
<dbReference type="GO" id="GO:0005737">
    <property type="term" value="C:cytoplasm"/>
    <property type="evidence" value="ECO:0007669"/>
    <property type="project" value="TreeGrafter"/>
</dbReference>
<evidence type="ECO:0000256" key="1">
    <source>
        <dbReference type="ARBA" id="ARBA00009856"/>
    </source>
</evidence>
<evidence type="ECO:0000313" key="3">
    <source>
        <dbReference type="EMBL" id="KAK4359806.1"/>
    </source>
</evidence>
<name>A0AAE1RXQ6_9SOLA</name>
<dbReference type="Pfam" id="PF07985">
    <property type="entry name" value="SRR1"/>
    <property type="match status" value="1"/>
</dbReference>
<sequence>MSEFANSIYVNCSVKVAFSLGLLIKSSGIEHLELLATHSPSLTTYFKHTGSASFSSSFKGMAASAKTPALDKPNPAEEWTVVLPRRGKQKRNFHKVIVHERQIQEQVWTPEDVETNPERESKLMQKIQTCIKKLESSSFWLTFLDQLQTPEIFDWFLKAVGSEGKMQMVIYGIGNIESYEPPRLQLSLAILMKRMFSWIGEVEVFDPVISLAESRVLTALSCCVLTVNEQGRRQALRPTMFFMPHCEAELYDNLLDANWRPDLLNNIFLFGNSFEAYEQHLSVCKNLTLADSRKHILAIRQFVKEFGIDSFSDDFFRAFHGSSWHFFNIDPDLDLCGVKP</sequence>
<evidence type="ECO:0000313" key="4">
    <source>
        <dbReference type="Proteomes" id="UP001291623"/>
    </source>
</evidence>
<organism evidence="3 4">
    <name type="scientific">Anisodus tanguticus</name>
    <dbReference type="NCBI Taxonomy" id="243964"/>
    <lineage>
        <taxon>Eukaryota</taxon>
        <taxon>Viridiplantae</taxon>
        <taxon>Streptophyta</taxon>
        <taxon>Embryophyta</taxon>
        <taxon>Tracheophyta</taxon>
        <taxon>Spermatophyta</taxon>
        <taxon>Magnoliopsida</taxon>
        <taxon>eudicotyledons</taxon>
        <taxon>Gunneridae</taxon>
        <taxon>Pentapetalae</taxon>
        <taxon>asterids</taxon>
        <taxon>lamiids</taxon>
        <taxon>Solanales</taxon>
        <taxon>Solanaceae</taxon>
        <taxon>Solanoideae</taxon>
        <taxon>Hyoscyameae</taxon>
        <taxon>Anisodus</taxon>
    </lineage>
</organism>
<gene>
    <name evidence="3" type="ORF">RND71_022035</name>
</gene>
<dbReference type="InterPro" id="IPR012942">
    <property type="entry name" value="SRR1-like"/>
</dbReference>
<comment type="caution">
    <text evidence="3">The sequence shown here is derived from an EMBL/GenBank/DDBJ whole genome shotgun (WGS) entry which is preliminary data.</text>
</comment>
<dbReference type="Proteomes" id="UP001291623">
    <property type="component" value="Unassembled WGS sequence"/>
</dbReference>
<proteinExistence type="inferred from homology"/>
<dbReference type="PANTHER" id="PTHR28626">
    <property type="entry name" value="SRR1-LIKE PROTEIN"/>
    <property type="match status" value="1"/>
</dbReference>